<keyword evidence="15" id="KW-1185">Reference proteome</keyword>
<dbReference type="GO" id="GO:0016705">
    <property type="term" value="F:oxidoreductase activity, acting on paired donors, with incorporation or reduction of molecular oxygen"/>
    <property type="evidence" value="ECO:0007669"/>
    <property type="project" value="InterPro"/>
</dbReference>
<name>A0A8T0ETG7_ARGBR</name>
<evidence type="ECO:0000256" key="1">
    <source>
        <dbReference type="ARBA" id="ARBA00001971"/>
    </source>
</evidence>
<evidence type="ECO:0000313" key="15">
    <source>
        <dbReference type="Proteomes" id="UP000807504"/>
    </source>
</evidence>
<evidence type="ECO:0000256" key="7">
    <source>
        <dbReference type="ARBA" id="ARBA00022824"/>
    </source>
</evidence>
<dbReference type="InterPro" id="IPR036396">
    <property type="entry name" value="Cyt_P450_sf"/>
</dbReference>
<comment type="similarity">
    <text evidence="4 13">Belongs to the cytochrome P450 family.</text>
</comment>
<evidence type="ECO:0000256" key="3">
    <source>
        <dbReference type="ARBA" id="ARBA00004406"/>
    </source>
</evidence>
<keyword evidence="8" id="KW-0492">Microsome</keyword>
<sequence length="583" mass="66081">MGECSVFVVSVGSLSGKADLQILDQVFSESLRLYPPVTGFVSRICSEDYRVGSMTIPKGAVVQAAVWDIHHDPELWPEPWKFDPDRFAPENRASLNSMAYMPFGIGRRNCIGARFAQAEAKLALFRLVKKFRFETCEKTDDPLLLKCPNVHYQSRSRQKRHRLFKECGIPGPEPAFWNGNLKEIKSRPTPHETIAAWLKNYGNVFGFFMGELPFVVVKDLEMLKQVDITVDVITKEAQKNEAFDMHKVVQGLTLDVIADCALAMKTRCQDNPEDIFLTSARSYFHHAHGLLTDCAIMFPSVARIMSFFHRFTTAGQMTDLIVSSLSKAIAERSKNPKIKNMDFLQLMLDHRENSMTAVGLSDEEIVANAYIFILGGYESTSTALAFTFHLLVKHPEIQEKHYEEIQKAEDDSYHSIQSLQFLNQVLTESLRLYPPVTGFITRECSEDYQVGSVTKPKGVIVEAPVWDIHHDPDLWPDPWKFDPDRFSPENKASLNTMAYMAFGIGRRNCIAANFGLAEIKLAIFKLLKKFRFEACEKTADPLPLACPAVITFPADGVYLKAIPRSYKLDANRLHFDLLLDNFN</sequence>
<keyword evidence="6 13" id="KW-0479">Metal-binding</keyword>
<dbReference type="GO" id="GO:0005506">
    <property type="term" value="F:iron ion binding"/>
    <property type="evidence" value="ECO:0007669"/>
    <property type="project" value="InterPro"/>
</dbReference>
<dbReference type="Pfam" id="PF00067">
    <property type="entry name" value="p450"/>
    <property type="match status" value="2"/>
</dbReference>
<gene>
    <name evidence="14" type="ORF">HNY73_011772</name>
</gene>
<dbReference type="InterPro" id="IPR017972">
    <property type="entry name" value="Cyt_P450_CS"/>
</dbReference>
<evidence type="ECO:0000313" key="14">
    <source>
        <dbReference type="EMBL" id="KAF8781370.1"/>
    </source>
</evidence>
<evidence type="ECO:0000256" key="9">
    <source>
        <dbReference type="ARBA" id="ARBA00023002"/>
    </source>
</evidence>
<keyword evidence="11 13" id="KW-0503">Monooxygenase</keyword>
<evidence type="ECO:0000256" key="6">
    <source>
        <dbReference type="ARBA" id="ARBA00022723"/>
    </source>
</evidence>
<reference evidence="14" key="1">
    <citation type="journal article" date="2020" name="bioRxiv">
        <title>Chromosome-level reference genome of the European wasp spider Argiope bruennichi: a resource for studies on range expansion and evolutionary adaptation.</title>
        <authorList>
            <person name="Sheffer M.M."/>
            <person name="Hoppe A."/>
            <person name="Krehenwinkel H."/>
            <person name="Uhl G."/>
            <person name="Kuss A.W."/>
            <person name="Jensen L."/>
            <person name="Jensen C."/>
            <person name="Gillespie R.G."/>
            <person name="Hoff K.J."/>
            <person name="Prost S."/>
        </authorList>
    </citation>
    <scope>NUCLEOTIDE SEQUENCE</scope>
</reference>
<dbReference type="PANTHER" id="PTHR24292:SF102">
    <property type="entry name" value="CYTOCHROME P450 FAMILY-RELATED"/>
    <property type="match status" value="1"/>
</dbReference>
<evidence type="ECO:0000256" key="12">
    <source>
        <dbReference type="ARBA" id="ARBA00023136"/>
    </source>
</evidence>
<dbReference type="PANTHER" id="PTHR24292">
    <property type="entry name" value="CYTOCHROME P450"/>
    <property type="match status" value="1"/>
</dbReference>
<reference evidence="14" key="2">
    <citation type="submission" date="2020-06" db="EMBL/GenBank/DDBJ databases">
        <authorList>
            <person name="Sheffer M."/>
        </authorList>
    </citation>
    <scope>NUCLEOTIDE SEQUENCE</scope>
</reference>
<dbReference type="GO" id="GO:0020037">
    <property type="term" value="F:heme binding"/>
    <property type="evidence" value="ECO:0007669"/>
    <property type="project" value="InterPro"/>
</dbReference>
<evidence type="ECO:0000256" key="10">
    <source>
        <dbReference type="ARBA" id="ARBA00023004"/>
    </source>
</evidence>
<proteinExistence type="inferred from homology"/>
<evidence type="ECO:0000256" key="2">
    <source>
        <dbReference type="ARBA" id="ARBA00004174"/>
    </source>
</evidence>
<organism evidence="14 15">
    <name type="scientific">Argiope bruennichi</name>
    <name type="common">Wasp spider</name>
    <name type="synonym">Aranea bruennichi</name>
    <dbReference type="NCBI Taxonomy" id="94029"/>
    <lineage>
        <taxon>Eukaryota</taxon>
        <taxon>Metazoa</taxon>
        <taxon>Ecdysozoa</taxon>
        <taxon>Arthropoda</taxon>
        <taxon>Chelicerata</taxon>
        <taxon>Arachnida</taxon>
        <taxon>Araneae</taxon>
        <taxon>Araneomorphae</taxon>
        <taxon>Entelegynae</taxon>
        <taxon>Araneoidea</taxon>
        <taxon>Araneidae</taxon>
        <taxon>Argiope</taxon>
    </lineage>
</organism>
<comment type="cofactor">
    <cofactor evidence="1">
        <name>heme</name>
        <dbReference type="ChEBI" id="CHEBI:30413"/>
    </cofactor>
</comment>
<evidence type="ECO:0000256" key="13">
    <source>
        <dbReference type="RuleBase" id="RU000461"/>
    </source>
</evidence>
<keyword evidence="5 13" id="KW-0349">Heme</keyword>
<evidence type="ECO:0000256" key="5">
    <source>
        <dbReference type="ARBA" id="ARBA00022617"/>
    </source>
</evidence>
<dbReference type="InterPro" id="IPR001128">
    <property type="entry name" value="Cyt_P450"/>
</dbReference>
<dbReference type="EMBL" id="JABXBU010001863">
    <property type="protein sequence ID" value="KAF8781370.1"/>
    <property type="molecule type" value="Genomic_DNA"/>
</dbReference>
<evidence type="ECO:0000256" key="8">
    <source>
        <dbReference type="ARBA" id="ARBA00022848"/>
    </source>
</evidence>
<dbReference type="SUPFAM" id="SSF48264">
    <property type="entry name" value="Cytochrome P450"/>
    <property type="match status" value="2"/>
</dbReference>
<dbReference type="PRINTS" id="PR00385">
    <property type="entry name" value="P450"/>
</dbReference>
<dbReference type="InterPro" id="IPR002401">
    <property type="entry name" value="Cyt_P450_E_grp-I"/>
</dbReference>
<keyword evidence="10 13" id="KW-0408">Iron</keyword>
<dbReference type="AlphaFoldDB" id="A0A8T0ETG7"/>
<dbReference type="GO" id="GO:0004497">
    <property type="term" value="F:monooxygenase activity"/>
    <property type="evidence" value="ECO:0007669"/>
    <property type="project" value="UniProtKB-KW"/>
</dbReference>
<keyword evidence="7" id="KW-0256">Endoplasmic reticulum</keyword>
<dbReference type="PROSITE" id="PS00086">
    <property type="entry name" value="CYTOCHROME_P450"/>
    <property type="match status" value="2"/>
</dbReference>
<comment type="caution">
    <text evidence="14">The sequence shown here is derived from an EMBL/GenBank/DDBJ whole genome shotgun (WGS) entry which is preliminary data.</text>
</comment>
<evidence type="ECO:0000256" key="4">
    <source>
        <dbReference type="ARBA" id="ARBA00010617"/>
    </source>
</evidence>
<protein>
    <submittedName>
        <fullName evidence="14">Cytochrome P450 3A41 like protein</fullName>
    </submittedName>
</protein>
<evidence type="ECO:0000256" key="11">
    <source>
        <dbReference type="ARBA" id="ARBA00023033"/>
    </source>
</evidence>
<dbReference type="InterPro" id="IPR050476">
    <property type="entry name" value="Insect_CytP450_Detox"/>
</dbReference>
<dbReference type="Proteomes" id="UP000807504">
    <property type="component" value="Unassembled WGS sequence"/>
</dbReference>
<dbReference type="FunFam" id="1.10.630.10:FF:000182">
    <property type="entry name" value="Cytochrome P450 3A4"/>
    <property type="match status" value="1"/>
</dbReference>
<keyword evidence="12" id="KW-0472">Membrane</keyword>
<comment type="subcellular location">
    <subcellularLocation>
        <location evidence="3">Endoplasmic reticulum membrane</location>
        <topology evidence="3">Peripheral membrane protein</topology>
    </subcellularLocation>
    <subcellularLocation>
        <location evidence="2">Microsome membrane</location>
        <topology evidence="2">Peripheral membrane protein</topology>
    </subcellularLocation>
</comment>
<keyword evidence="9 13" id="KW-0560">Oxidoreductase</keyword>
<dbReference type="PRINTS" id="PR00463">
    <property type="entry name" value="EP450I"/>
</dbReference>
<dbReference type="Gene3D" id="1.10.630.10">
    <property type="entry name" value="Cytochrome P450"/>
    <property type="match status" value="2"/>
</dbReference>
<dbReference type="GO" id="GO:0005789">
    <property type="term" value="C:endoplasmic reticulum membrane"/>
    <property type="evidence" value="ECO:0007669"/>
    <property type="project" value="UniProtKB-SubCell"/>
</dbReference>
<accession>A0A8T0ETG7</accession>